<reference evidence="9" key="1">
    <citation type="submission" date="2016-11" db="EMBL/GenBank/DDBJ databases">
        <authorList>
            <person name="Varghese N."/>
            <person name="Submissions S."/>
        </authorList>
    </citation>
    <scope>NUCLEOTIDE SEQUENCE [LARGE SCALE GENOMIC DNA]</scope>
    <source>
        <strain evidence="9">DSM 15285</strain>
    </source>
</reference>
<comment type="similarity">
    <text evidence="5">Belongs to the Rap family.</text>
</comment>
<dbReference type="RefSeq" id="WP_072725266.1">
    <property type="nucleotide sequence ID" value="NZ_FQXH01000015.1"/>
</dbReference>
<evidence type="ECO:0000259" key="7">
    <source>
        <dbReference type="PROSITE" id="PS50943"/>
    </source>
</evidence>
<dbReference type="InterPro" id="IPR001387">
    <property type="entry name" value="Cro/C1-type_HTH"/>
</dbReference>
<dbReference type="CDD" id="cd00093">
    <property type="entry name" value="HTH_XRE"/>
    <property type="match status" value="1"/>
</dbReference>
<dbReference type="InterPro" id="IPR011990">
    <property type="entry name" value="TPR-like_helical_dom_sf"/>
</dbReference>
<dbReference type="InterPro" id="IPR010982">
    <property type="entry name" value="Lambda_DNA-bd_dom_sf"/>
</dbReference>
<dbReference type="Pfam" id="PF13424">
    <property type="entry name" value="TPR_12"/>
    <property type="match status" value="2"/>
</dbReference>
<dbReference type="AlphaFoldDB" id="A0A1M5RWZ9"/>
<dbReference type="PROSITE" id="PS50943">
    <property type="entry name" value="HTH_CROC1"/>
    <property type="match status" value="1"/>
</dbReference>
<gene>
    <name evidence="8" type="ORF">SAMN02744040_01550</name>
</gene>
<evidence type="ECO:0000313" key="8">
    <source>
        <dbReference type="EMBL" id="SHH30755.1"/>
    </source>
</evidence>
<dbReference type="GO" id="GO:0003677">
    <property type="term" value="F:DNA binding"/>
    <property type="evidence" value="ECO:0007669"/>
    <property type="project" value="InterPro"/>
</dbReference>
<dbReference type="STRING" id="1123350.SAMN02744040_01550"/>
<dbReference type="Proteomes" id="UP000242520">
    <property type="component" value="Unassembled WGS sequence"/>
</dbReference>
<organism evidence="8 9">
    <name type="scientific">Tepidibacter thalassicus DSM 15285</name>
    <dbReference type="NCBI Taxonomy" id="1123350"/>
    <lineage>
        <taxon>Bacteria</taxon>
        <taxon>Bacillati</taxon>
        <taxon>Bacillota</taxon>
        <taxon>Clostridia</taxon>
        <taxon>Peptostreptococcales</taxon>
        <taxon>Peptostreptococcaceae</taxon>
        <taxon>Tepidibacter</taxon>
    </lineage>
</organism>
<dbReference type="Gene3D" id="1.10.260.40">
    <property type="entry name" value="lambda repressor-like DNA-binding domains"/>
    <property type="match status" value="1"/>
</dbReference>
<dbReference type="SUPFAM" id="SSF48452">
    <property type="entry name" value="TPR-like"/>
    <property type="match status" value="2"/>
</dbReference>
<dbReference type="Pfam" id="PF13181">
    <property type="entry name" value="TPR_8"/>
    <property type="match status" value="1"/>
</dbReference>
<protein>
    <submittedName>
        <fullName evidence="8">Tetratricopeptide repeat-containing protein</fullName>
    </submittedName>
</protein>
<keyword evidence="9" id="KW-1185">Reference proteome</keyword>
<evidence type="ECO:0000256" key="1">
    <source>
        <dbReference type="ARBA" id="ARBA00004496"/>
    </source>
</evidence>
<evidence type="ECO:0000256" key="5">
    <source>
        <dbReference type="ARBA" id="ARBA00038253"/>
    </source>
</evidence>
<dbReference type="SUPFAM" id="SSF47413">
    <property type="entry name" value="lambda repressor-like DNA-binding domains"/>
    <property type="match status" value="1"/>
</dbReference>
<keyword evidence="3" id="KW-0677">Repeat</keyword>
<dbReference type="SMART" id="SM00028">
    <property type="entry name" value="TPR"/>
    <property type="match status" value="7"/>
</dbReference>
<dbReference type="Pfam" id="PF12844">
    <property type="entry name" value="HTH_19"/>
    <property type="match status" value="1"/>
</dbReference>
<dbReference type="PANTHER" id="PTHR46630:SF1">
    <property type="entry name" value="TETRATRICOPEPTIDE REPEAT PROTEIN 29"/>
    <property type="match status" value="1"/>
</dbReference>
<dbReference type="InterPro" id="IPR051476">
    <property type="entry name" value="Bac_ResReg_Asp_Phosphatase"/>
</dbReference>
<accession>A0A1M5RWZ9</accession>
<dbReference type="PANTHER" id="PTHR46630">
    <property type="entry name" value="TETRATRICOPEPTIDE REPEAT PROTEIN 29"/>
    <property type="match status" value="1"/>
</dbReference>
<dbReference type="EMBL" id="FQXH01000015">
    <property type="protein sequence ID" value="SHH30755.1"/>
    <property type="molecule type" value="Genomic_DNA"/>
</dbReference>
<evidence type="ECO:0000256" key="2">
    <source>
        <dbReference type="ARBA" id="ARBA00022490"/>
    </source>
</evidence>
<keyword evidence="2" id="KW-0963">Cytoplasm</keyword>
<dbReference type="PROSITE" id="PS50005">
    <property type="entry name" value="TPR"/>
    <property type="match status" value="1"/>
</dbReference>
<dbReference type="GO" id="GO:0005737">
    <property type="term" value="C:cytoplasm"/>
    <property type="evidence" value="ECO:0007669"/>
    <property type="project" value="UniProtKB-SubCell"/>
</dbReference>
<name>A0A1M5RWZ9_9FIRM</name>
<dbReference type="InterPro" id="IPR019734">
    <property type="entry name" value="TPR_rpt"/>
</dbReference>
<dbReference type="Gene3D" id="1.25.40.10">
    <property type="entry name" value="Tetratricopeptide repeat domain"/>
    <property type="match status" value="4"/>
</dbReference>
<dbReference type="OrthoDB" id="2986817at2"/>
<dbReference type="SMART" id="SM00530">
    <property type="entry name" value="HTH_XRE"/>
    <property type="match status" value="1"/>
</dbReference>
<evidence type="ECO:0000256" key="4">
    <source>
        <dbReference type="ARBA" id="ARBA00022803"/>
    </source>
</evidence>
<proteinExistence type="inferred from homology"/>
<evidence type="ECO:0000256" key="6">
    <source>
        <dbReference type="PROSITE-ProRule" id="PRU00339"/>
    </source>
</evidence>
<evidence type="ECO:0000256" key="3">
    <source>
        <dbReference type="ARBA" id="ARBA00022737"/>
    </source>
</evidence>
<comment type="subcellular location">
    <subcellularLocation>
        <location evidence="1">Cytoplasm</location>
    </subcellularLocation>
</comment>
<feature type="repeat" description="TPR" evidence="6">
    <location>
        <begin position="237"/>
        <end position="270"/>
    </location>
</feature>
<sequence>MEILSLGEKIKKLRKEKNLTLKELAGNRITAAQISHIERDKSYPSQDLLEYFAKKLDVSIDYLLESKDVQAKKITNNLLTKCKIYIKSGEFEKAKEEINKVIEICKEYQLYENYGEAKFLSGLICLNEKNYELAVDNFERSLIFNIKVSNFEKIIQCYLEIGKIYLEEGFYKVALDKFIQGENLFLEHEIKNNEIKKELYTYMSYCYIKLEDNIKSLRYAKKIHEIEDSEKNIKKKADSLFLIGSNLLDMGKWDEAKEYLNKALKIYEEENKKNEFAKTQIIMSKIYSKLKKYEDALECVKKAYITKREYEDRELINVLFEYINILIDTCDFENAKKYGKKALAISIRIRDKRLEYKSLKYYAKVYQKEGDLNTAIEHLKKCLYIIEEIGDKKELADLYIQLAQTYSKLSKEKELEYYTKGIEIYKELDIIEE</sequence>
<keyword evidence="4 6" id="KW-0802">TPR repeat</keyword>
<feature type="domain" description="HTH cro/C1-type" evidence="7">
    <location>
        <begin position="10"/>
        <end position="63"/>
    </location>
</feature>
<evidence type="ECO:0000313" key="9">
    <source>
        <dbReference type="Proteomes" id="UP000242520"/>
    </source>
</evidence>